<evidence type="ECO:0000313" key="4">
    <source>
        <dbReference type="EnsemblMetazoa" id="KAF7493082.1"/>
    </source>
</evidence>
<evidence type="ECO:0000256" key="1">
    <source>
        <dbReference type="SAM" id="MobiDB-lite"/>
    </source>
</evidence>
<dbReference type="Proteomes" id="UP000070412">
    <property type="component" value="Unassembled WGS sequence"/>
</dbReference>
<dbReference type="EnsemblMetazoa" id="SSS_2093s_mrna">
    <property type="protein sequence ID" value="KAF7493082.1"/>
    <property type="gene ID" value="SSS_2093"/>
</dbReference>
<dbReference type="EMBL" id="WVUK01000056">
    <property type="protein sequence ID" value="KAF7493082.1"/>
    <property type="molecule type" value="Genomic_DNA"/>
</dbReference>
<organism evidence="3">
    <name type="scientific">Sarcoptes scabiei</name>
    <name type="common">Itch mite</name>
    <name type="synonym">Acarus scabiei</name>
    <dbReference type="NCBI Taxonomy" id="52283"/>
    <lineage>
        <taxon>Eukaryota</taxon>
        <taxon>Metazoa</taxon>
        <taxon>Ecdysozoa</taxon>
        <taxon>Arthropoda</taxon>
        <taxon>Chelicerata</taxon>
        <taxon>Arachnida</taxon>
        <taxon>Acari</taxon>
        <taxon>Acariformes</taxon>
        <taxon>Sarcoptiformes</taxon>
        <taxon>Astigmata</taxon>
        <taxon>Psoroptidia</taxon>
        <taxon>Sarcoptoidea</taxon>
        <taxon>Sarcoptidae</taxon>
        <taxon>Sarcoptinae</taxon>
        <taxon>Sarcoptes</taxon>
    </lineage>
</organism>
<dbReference type="OrthoDB" id="10390858at2759"/>
<feature type="signal peptide" evidence="2">
    <location>
        <begin position="1"/>
        <end position="19"/>
    </location>
</feature>
<gene>
    <name evidence="3" type="ORF">SSS_2093</name>
</gene>
<reference evidence="5" key="1">
    <citation type="journal article" date="2020" name="PLoS Negl. Trop. Dis.">
        <title>High-quality nuclear genome for Sarcoptes scabiei-A critical resource for a neglected parasite.</title>
        <authorList>
            <person name="Korhonen P.K."/>
            <person name="Gasser R.B."/>
            <person name="Ma G."/>
            <person name="Wang T."/>
            <person name="Stroehlein A.J."/>
            <person name="Young N.D."/>
            <person name="Ang C.S."/>
            <person name="Fernando D.D."/>
            <person name="Lu H.C."/>
            <person name="Taylor S."/>
            <person name="Reynolds S.L."/>
            <person name="Mofiz E."/>
            <person name="Najaraj S.H."/>
            <person name="Gowda H."/>
            <person name="Madugundu A."/>
            <person name="Renuse S."/>
            <person name="Holt D."/>
            <person name="Pandey A."/>
            <person name="Papenfuss A.T."/>
            <person name="Fischer K."/>
        </authorList>
    </citation>
    <scope>NUCLEOTIDE SEQUENCE [LARGE SCALE GENOMIC DNA]</scope>
</reference>
<reference evidence="4" key="3">
    <citation type="submission" date="2022-06" db="UniProtKB">
        <authorList>
            <consortium name="EnsemblMetazoa"/>
        </authorList>
    </citation>
    <scope>IDENTIFICATION</scope>
</reference>
<name>A0A834RAD2_SARSC</name>
<feature type="region of interest" description="Disordered" evidence="1">
    <location>
        <begin position="139"/>
        <end position="171"/>
    </location>
</feature>
<feature type="region of interest" description="Disordered" evidence="1">
    <location>
        <begin position="23"/>
        <end position="86"/>
    </location>
</feature>
<keyword evidence="2" id="KW-0732">Signal</keyword>
<evidence type="ECO:0000313" key="3">
    <source>
        <dbReference type="EMBL" id="KAF7493082.1"/>
    </source>
</evidence>
<sequence length="434" mass="46578">MFSKKILFVLPAVFGLVFCGQSPTSSSSSSSTLSTSSQASSASSSLPSSSSSLTSSQSSPSSSSIQSYSSSASMKPSPQPITSISISGPAKSVKDLMLGDESKNYFQTIPFHHSSRLSTLGSAIENDFFKKSASEYWPKSSPSSSSSSQMLHEQNVFASSPSASASPSSPAGLVASPSYNHIGMVNVLPSQEYHVNQGYLTDKEINVHAEHKPIMLHYRTHAQPIVVHQTRIPGPKPEVKHTTSHEEPQRVVHEVIRPIIQEVHEIIQPYRRVVQQVQPVIEEVRTIIAKDANSGDGPAKASLPVANHLASSNAGNDHRSLMSGHNQHSLLVNAGSGHGYGHSSGLGSYNGGPNKGPLYASASVSDLRHVASKPSSSTSSSNLNNAFDRKSMLENENLLSLPNNQRLVRSKVYITRKGVPVYQSNYRAPVYFTI</sequence>
<keyword evidence="5" id="KW-1185">Reference proteome</keyword>
<accession>A0A834RAD2</accession>
<evidence type="ECO:0000313" key="5">
    <source>
        <dbReference type="Proteomes" id="UP000070412"/>
    </source>
</evidence>
<proteinExistence type="predicted"/>
<protein>
    <submittedName>
        <fullName evidence="3 4">Uncharacterized protein</fullName>
    </submittedName>
</protein>
<feature type="compositionally biased region" description="Low complexity" evidence="1">
    <location>
        <begin position="158"/>
        <end position="171"/>
    </location>
</feature>
<reference evidence="3" key="2">
    <citation type="submission" date="2020-01" db="EMBL/GenBank/DDBJ databases">
        <authorList>
            <person name="Korhonen P.K.K."/>
            <person name="Guangxu M.G."/>
            <person name="Wang T.W."/>
            <person name="Stroehlein A.J.S."/>
            <person name="Young N.D."/>
            <person name="Ang C.-S.A."/>
            <person name="Fernando D.W.F."/>
            <person name="Lu H.L."/>
            <person name="Taylor S.T."/>
            <person name="Ehtesham M.E.M."/>
            <person name="Najaraj S.H.N."/>
            <person name="Harsha G.H.G."/>
            <person name="Madugundu A.M."/>
            <person name="Renuse S.R."/>
            <person name="Holt D.H."/>
            <person name="Pandey A.P."/>
            <person name="Papenfuss A.P."/>
            <person name="Gasser R.B.G."/>
            <person name="Fischer K.F."/>
        </authorList>
    </citation>
    <scope>NUCLEOTIDE SEQUENCE</scope>
    <source>
        <strain evidence="3">SSS_KF_BRIS2020</strain>
    </source>
</reference>
<dbReference type="AlphaFoldDB" id="A0A834RAD2"/>
<feature type="chain" id="PRO_5038259295" evidence="2">
    <location>
        <begin position="20"/>
        <end position="434"/>
    </location>
</feature>
<evidence type="ECO:0000256" key="2">
    <source>
        <dbReference type="SAM" id="SignalP"/>
    </source>
</evidence>